<feature type="transmembrane region" description="Helical" evidence="2">
    <location>
        <begin position="350"/>
        <end position="372"/>
    </location>
</feature>
<feature type="domain" description="Major facilitator superfamily (MFS) profile" evidence="3">
    <location>
        <begin position="115"/>
        <end position="531"/>
    </location>
</feature>
<feature type="transmembrane region" description="Helical" evidence="2">
    <location>
        <begin position="282"/>
        <end position="299"/>
    </location>
</feature>
<evidence type="ECO:0000256" key="1">
    <source>
        <dbReference type="ARBA" id="ARBA00004141"/>
    </source>
</evidence>
<dbReference type="GO" id="GO:0016020">
    <property type="term" value="C:membrane"/>
    <property type="evidence" value="ECO:0007669"/>
    <property type="project" value="UniProtKB-SubCell"/>
</dbReference>
<feature type="transmembrane region" description="Helical" evidence="2">
    <location>
        <begin position="384"/>
        <end position="406"/>
    </location>
</feature>
<keyword evidence="2" id="KW-1133">Transmembrane helix</keyword>
<accession>A0A5J4YUN4</accession>
<dbReference type="PANTHER" id="PTHR23518">
    <property type="entry name" value="C-METHYLTRANSFERASE"/>
    <property type="match status" value="1"/>
</dbReference>
<dbReference type="InterPro" id="IPR011701">
    <property type="entry name" value="MFS"/>
</dbReference>
<evidence type="ECO:0000313" key="4">
    <source>
        <dbReference type="EMBL" id="KAA8494908.1"/>
    </source>
</evidence>
<protein>
    <submittedName>
        <fullName evidence="4">Putative MFS-type transporter</fullName>
    </submittedName>
</protein>
<evidence type="ECO:0000259" key="3">
    <source>
        <dbReference type="PROSITE" id="PS50850"/>
    </source>
</evidence>
<reference evidence="5" key="1">
    <citation type="journal article" date="2019" name="Nat. Commun.">
        <title>Expansion of phycobilisome linker gene families in mesophilic red algae.</title>
        <authorList>
            <person name="Lee J."/>
            <person name="Kim D."/>
            <person name="Bhattacharya D."/>
            <person name="Yoon H.S."/>
        </authorList>
    </citation>
    <scope>NUCLEOTIDE SEQUENCE [LARGE SCALE GENOMIC DNA]</scope>
    <source>
        <strain evidence="5">CCMP 1328</strain>
    </source>
</reference>
<dbReference type="SUPFAM" id="SSF103473">
    <property type="entry name" value="MFS general substrate transporter"/>
    <property type="match status" value="1"/>
</dbReference>
<gene>
    <name evidence="4" type="ORF">FVE85_3149</name>
</gene>
<keyword evidence="2" id="KW-0812">Transmembrane</keyword>
<dbReference type="InterPro" id="IPR036259">
    <property type="entry name" value="MFS_trans_sf"/>
</dbReference>
<dbReference type="Pfam" id="PF07690">
    <property type="entry name" value="MFS_1"/>
    <property type="match status" value="1"/>
</dbReference>
<feature type="transmembrane region" description="Helical" evidence="2">
    <location>
        <begin position="115"/>
        <end position="139"/>
    </location>
</feature>
<feature type="transmembrane region" description="Helical" evidence="2">
    <location>
        <begin position="257"/>
        <end position="276"/>
    </location>
</feature>
<organism evidence="4 5">
    <name type="scientific">Porphyridium purpureum</name>
    <name type="common">Red alga</name>
    <name type="synonym">Porphyridium cruentum</name>
    <dbReference type="NCBI Taxonomy" id="35688"/>
    <lineage>
        <taxon>Eukaryota</taxon>
        <taxon>Rhodophyta</taxon>
        <taxon>Bangiophyceae</taxon>
        <taxon>Porphyridiales</taxon>
        <taxon>Porphyridiaceae</taxon>
        <taxon>Porphyridium</taxon>
    </lineage>
</organism>
<dbReference type="PROSITE" id="PS50850">
    <property type="entry name" value="MFS"/>
    <property type="match status" value="1"/>
</dbReference>
<comment type="subcellular location">
    <subcellularLocation>
        <location evidence="1">Membrane</location>
        <topology evidence="1">Multi-pass membrane protein</topology>
    </subcellularLocation>
</comment>
<dbReference type="CDD" id="cd17370">
    <property type="entry name" value="MFS_MJ1317_like"/>
    <property type="match status" value="1"/>
</dbReference>
<dbReference type="Proteomes" id="UP000324585">
    <property type="component" value="Unassembled WGS sequence"/>
</dbReference>
<evidence type="ECO:0000313" key="5">
    <source>
        <dbReference type="Proteomes" id="UP000324585"/>
    </source>
</evidence>
<feature type="transmembrane region" description="Helical" evidence="2">
    <location>
        <begin position="151"/>
        <end position="172"/>
    </location>
</feature>
<dbReference type="Gene3D" id="1.20.1250.20">
    <property type="entry name" value="MFS general substrate transporter like domains"/>
    <property type="match status" value="2"/>
</dbReference>
<dbReference type="PANTHER" id="PTHR23518:SF2">
    <property type="entry name" value="MAJOR FACILITATOR SUPERFAMILY TRANSPORTER"/>
    <property type="match status" value="1"/>
</dbReference>
<keyword evidence="2" id="KW-0472">Membrane</keyword>
<proteinExistence type="predicted"/>
<name>A0A5J4YUN4_PORPP</name>
<dbReference type="InterPro" id="IPR020846">
    <property type="entry name" value="MFS_dom"/>
</dbReference>
<feature type="transmembrane region" description="Helical" evidence="2">
    <location>
        <begin position="473"/>
        <end position="494"/>
    </location>
</feature>
<feature type="transmembrane region" description="Helical" evidence="2">
    <location>
        <begin position="435"/>
        <end position="452"/>
    </location>
</feature>
<feature type="transmembrane region" description="Helical" evidence="2">
    <location>
        <begin position="509"/>
        <end position="529"/>
    </location>
</feature>
<dbReference type="AlphaFoldDB" id="A0A5J4YUN4"/>
<dbReference type="EMBL" id="VRMN01000004">
    <property type="protein sequence ID" value="KAA8494908.1"/>
    <property type="molecule type" value="Genomic_DNA"/>
</dbReference>
<evidence type="ECO:0000256" key="2">
    <source>
        <dbReference type="SAM" id="Phobius"/>
    </source>
</evidence>
<keyword evidence="5" id="KW-1185">Reference proteome</keyword>
<sequence>MTMAFLASCAALAPSRSNRHGTGLSASAPAAALAPRDGAVVPAQSRRVLGARAGFSSVACNRKSRSDRVGRCLAEKTDQNEVEKGDASDDAPKSILQKALAYLSIEDDPAKNRSLIVLALVSHLWTVSNLMVVSVLPVYMRDELGLSNSKIGMFEGAAIAAAFFSKVFSGVISDMLKSRIGVISVGAVMTILVKPMFAGAGIVQQFFGNVPAFYWLFSGKIIDRLSKGVRGAPLDALIADLSSPGTRNRAFSVNYSFATFGGVVGSLACSLMMYLTQSNYKLVFILATLPAVLSLFLLLTQVSQPSLTKDAEKVASSSKSDAPAQPVEKTSMRESVAKQWAEIRKLPPDFYFCSIIVATLYMARFSESFVILRARGVGVSNASLPLLLTVNQLIQALLSYPMGWLADSMSSQAILVTGFLVLVAANAAFMFLPSVFGIILGFILIGVHMSMTQANTKSLLSSSLSSTQRGAGFAFFAALSGVSLAGGNILAGMLNDYSSSLGLGGVGCFWGGTAATLLATTFLLAYYAWKARSQAQKEASS</sequence>
<dbReference type="GO" id="GO:0022857">
    <property type="term" value="F:transmembrane transporter activity"/>
    <property type="evidence" value="ECO:0007669"/>
    <property type="project" value="InterPro"/>
</dbReference>
<comment type="caution">
    <text evidence="4">The sequence shown here is derived from an EMBL/GenBank/DDBJ whole genome shotgun (WGS) entry which is preliminary data.</text>
</comment>
<dbReference type="OrthoDB" id="512088at2759"/>